<name>A0A811BNC0_9VIRU</name>
<evidence type="ECO:0000313" key="3">
    <source>
        <dbReference type="Proteomes" id="UP001253637"/>
    </source>
</evidence>
<evidence type="ECO:0000256" key="1">
    <source>
        <dbReference type="SAM" id="MobiDB-lite"/>
    </source>
</evidence>
<feature type="compositionally biased region" description="Basic and acidic residues" evidence="1">
    <location>
        <begin position="1"/>
        <end position="14"/>
    </location>
</feature>
<accession>A0A811BNC0</accession>
<protein>
    <submittedName>
        <fullName evidence="2">Uncharacterized protein</fullName>
    </submittedName>
</protein>
<reference evidence="2" key="1">
    <citation type="submission" date="2021-04" db="EMBL/GenBank/DDBJ databases">
        <title>Draft Genome Sequence of Pandoravirus japonicus, Isolated from the Sabaishi River of Niigata, Japan.</title>
        <authorList>
            <person name="Hosokawa N."/>
            <person name="Takahashi H."/>
            <person name="Aoki K."/>
            <person name="Takemura M."/>
        </authorList>
    </citation>
    <scope>NUCLEOTIDE SEQUENCE</scope>
</reference>
<feature type="region of interest" description="Disordered" evidence="1">
    <location>
        <begin position="1"/>
        <end position="97"/>
    </location>
</feature>
<dbReference type="Proteomes" id="UP001253637">
    <property type="component" value="Segment"/>
</dbReference>
<evidence type="ECO:0000313" key="2">
    <source>
        <dbReference type="EMBL" id="BCU03544.1"/>
    </source>
</evidence>
<proteinExistence type="predicted"/>
<sequence length="97" mass="10447">MVRSRNSDAVRVDDDCQGGVLGNASPVGRPAEGSVNANAVDRQTASRRTRGHGHGGTGGERQIAMTRRRRRMDDDARGQPVSDADNLRAHGGWWLSP</sequence>
<dbReference type="EMBL" id="LC625835">
    <property type="protein sequence ID" value="BCU03544.1"/>
    <property type="molecule type" value="Genomic_DNA"/>
</dbReference>
<organism evidence="2 3">
    <name type="scientific">Pandoravirus japonicus</name>
    <dbReference type="NCBI Taxonomy" id="2823154"/>
    <lineage>
        <taxon>Viruses</taxon>
        <taxon>Pandoravirus</taxon>
    </lineage>
</organism>